<dbReference type="Pfam" id="PF17921">
    <property type="entry name" value="Integrase_H2C2"/>
    <property type="match status" value="1"/>
</dbReference>
<dbReference type="InterPro" id="IPR043502">
    <property type="entry name" value="DNA/RNA_pol_sf"/>
</dbReference>
<feature type="domain" description="Integrase catalytic" evidence="1">
    <location>
        <begin position="258"/>
        <end position="419"/>
    </location>
</feature>
<dbReference type="CDD" id="cd01647">
    <property type="entry name" value="RT_LTR"/>
    <property type="match status" value="1"/>
</dbReference>
<dbReference type="FunFam" id="3.30.420.10:FF:000032">
    <property type="entry name" value="Retrovirus-related Pol polyprotein from transposon 297-like Protein"/>
    <property type="match status" value="1"/>
</dbReference>
<dbReference type="Pfam" id="PF00078">
    <property type="entry name" value="RVT_1"/>
    <property type="match status" value="1"/>
</dbReference>
<dbReference type="Gene3D" id="3.30.70.270">
    <property type="match status" value="1"/>
</dbReference>
<dbReference type="EMBL" id="JWZT01000896">
    <property type="protein sequence ID" value="KII73306.1"/>
    <property type="molecule type" value="Genomic_DNA"/>
</dbReference>
<dbReference type="InterPro" id="IPR050951">
    <property type="entry name" value="Retrovirus_Pol_polyprotein"/>
</dbReference>
<dbReference type="OMA" id="SECWDEN"/>
<gene>
    <name evidence="2" type="ORF">RF11_01026</name>
</gene>
<comment type="caution">
    <text evidence="2">The sequence shown here is derived from an EMBL/GenBank/DDBJ whole genome shotgun (WGS) entry which is preliminary data.</text>
</comment>
<evidence type="ECO:0000313" key="3">
    <source>
        <dbReference type="Proteomes" id="UP000031668"/>
    </source>
</evidence>
<evidence type="ECO:0000259" key="1">
    <source>
        <dbReference type="PROSITE" id="PS50994"/>
    </source>
</evidence>
<dbReference type="InterPro" id="IPR043128">
    <property type="entry name" value="Rev_trsase/Diguanyl_cyclase"/>
</dbReference>
<name>A0A0C2N126_THEKT</name>
<dbReference type="PANTHER" id="PTHR37984:SF15">
    <property type="entry name" value="INTEGRASE CATALYTIC DOMAIN-CONTAINING PROTEIN"/>
    <property type="match status" value="1"/>
</dbReference>
<sequence>MLLEHSIDTGETIPISNRCLRLPRALKDVAEMSIKAMLKAGIIHPSTSPWRSPVVLPLKKNGKRRFAIYYRSINQISRVSSYPLPDMEEILDRLEGASVFSSLDLRAAYWRIPMKETDIAKTAFSLGPWHRTFEFVRSDKSLELLSASIESTAIPKELESTEFYEKLWKSRKKLSIDERGLMVFVNKNKRRNVVPESRTQELAKRIHEIDCGHAGLAKSVEMIQRSHYWPNLMDTVRSTLQNCETCGRNKLNNPSLKHSLQPIQVNEVFSDWHVDFAGPLPETSSGNRYFIIFVDRLTKWVEAFPLVDQTAESAARTFVDKIVCRFGLPKSIHSDQGRQFESLLFTQICDILRIQKTRSTAYHPQGNGMAERYVRTLKERIRNLTLQFDREWDRVLDLSLMTLRTTINDSTEISPYELV</sequence>
<dbReference type="Gene3D" id="1.10.340.70">
    <property type="match status" value="1"/>
</dbReference>
<proteinExistence type="predicted"/>
<dbReference type="InterPro" id="IPR012337">
    <property type="entry name" value="RNaseH-like_sf"/>
</dbReference>
<dbReference type="SUPFAM" id="SSF56672">
    <property type="entry name" value="DNA/RNA polymerases"/>
    <property type="match status" value="1"/>
</dbReference>
<reference evidence="2 3" key="1">
    <citation type="journal article" date="2014" name="Genome Biol. Evol.">
        <title>The genome of the myxosporean Thelohanellus kitauei shows adaptations to nutrient acquisition within its fish host.</title>
        <authorList>
            <person name="Yang Y."/>
            <person name="Xiong J."/>
            <person name="Zhou Z."/>
            <person name="Huo F."/>
            <person name="Miao W."/>
            <person name="Ran C."/>
            <person name="Liu Y."/>
            <person name="Zhang J."/>
            <person name="Feng J."/>
            <person name="Wang M."/>
            <person name="Wang M."/>
            <person name="Wang L."/>
            <person name="Yao B."/>
        </authorList>
    </citation>
    <scope>NUCLEOTIDE SEQUENCE [LARGE SCALE GENOMIC DNA]</scope>
    <source>
        <strain evidence="2">Wuqing</strain>
    </source>
</reference>
<dbReference type="OrthoDB" id="10047254at2759"/>
<dbReference type="InterPro" id="IPR036397">
    <property type="entry name" value="RNaseH_sf"/>
</dbReference>
<dbReference type="GO" id="GO:0015074">
    <property type="term" value="P:DNA integration"/>
    <property type="evidence" value="ECO:0007669"/>
    <property type="project" value="InterPro"/>
</dbReference>
<dbReference type="Proteomes" id="UP000031668">
    <property type="component" value="Unassembled WGS sequence"/>
</dbReference>
<dbReference type="PROSITE" id="PS50994">
    <property type="entry name" value="INTEGRASE"/>
    <property type="match status" value="1"/>
</dbReference>
<keyword evidence="3" id="KW-1185">Reference proteome</keyword>
<dbReference type="SUPFAM" id="SSF53098">
    <property type="entry name" value="Ribonuclease H-like"/>
    <property type="match status" value="1"/>
</dbReference>
<evidence type="ECO:0000313" key="2">
    <source>
        <dbReference type="EMBL" id="KII73306.1"/>
    </source>
</evidence>
<dbReference type="Gene3D" id="3.30.420.10">
    <property type="entry name" value="Ribonuclease H-like superfamily/Ribonuclease H"/>
    <property type="match status" value="1"/>
</dbReference>
<protein>
    <submittedName>
        <fullName evidence="2">Retrovirus-related Pol polyprotein</fullName>
    </submittedName>
</protein>
<dbReference type="Pfam" id="PF00665">
    <property type="entry name" value="rve"/>
    <property type="match status" value="1"/>
</dbReference>
<dbReference type="InterPro" id="IPR001584">
    <property type="entry name" value="Integrase_cat-core"/>
</dbReference>
<dbReference type="AlphaFoldDB" id="A0A0C2N126"/>
<organism evidence="2 3">
    <name type="scientific">Thelohanellus kitauei</name>
    <name type="common">Myxosporean</name>
    <dbReference type="NCBI Taxonomy" id="669202"/>
    <lineage>
        <taxon>Eukaryota</taxon>
        <taxon>Metazoa</taxon>
        <taxon>Cnidaria</taxon>
        <taxon>Myxozoa</taxon>
        <taxon>Myxosporea</taxon>
        <taxon>Bivalvulida</taxon>
        <taxon>Platysporina</taxon>
        <taxon>Myxobolidae</taxon>
        <taxon>Thelohanellus</taxon>
    </lineage>
</organism>
<dbReference type="InterPro" id="IPR000477">
    <property type="entry name" value="RT_dom"/>
</dbReference>
<dbReference type="PANTHER" id="PTHR37984">
    <property type="entry name" value="PROTEIN CBG26694"/>
    <property type="match status" value="1"/>
</dbReference>
<dbReference type="Gene3D" id="3.10.10.10">
    <property type="entry name" value="HIV Type 1 Reverse Transcriptase, subunit A, domain 1"/>
    <property type="match status" value="1"/>
</dbReference>
<dbReference type="InterPro" id="IPR041588">
    <property type="entry name" value="Integrase_H2C2"/>
</dbReference>
<accession>A0A0C2N126</accession>
<dbReference type="GO" id="GO:0003676">
    <property type="term" value="F:nucleic acid binding"/>
    <property type="evidence" value="ECO:0007669"/>
    <property type="project" value="InterPro"/>
</dbReference>